<feature type="domain" description="Protein kinase" evidence="1">
    <location>
        <begin position="1"/>
        <end position="77"/>
    </location>
</feature>
<keyword evidence="3" id="KW-1185">Reference proteome</keyword>
<protein>
    <recommendedName>
        <fullName evidence="1">Protein kinase domain-containing protein</fullName>
    </recommendedName>
</protein>
<evidence type="ECO:0000313" key="3">
    <source>
        <dbReference type="Proteomes" id="UP001165082"/>
    </source>
</evidence>
<proteinExistence type="predicted"/>
<sequence>MSLVRGLGKGPVKFISRAKASSNGNAKRIFSEKAALADLRGHPNVVDLRGTGKDDEHLYFYMKPLLGGALHKHFRAE</sequence>
<evidence type="ECO:0000259" key="1">
    <source>
        <dbReference type="PROSITE" id="PS50011"/>
    </source>
</evidence>
<feature type="non-terminal residue" evidence="2">
    <location>
        <position position="1"/>
    </location>
</feature>
<dbReference type="EMBL" id="BRXZ01003135">
    <property type="protein sequence ID" value="GMH48114.1"/>
    <property type="molecule type" value="Genomic_DNA"/>
</dbReference>
<accession>A0A9W6ZCM9</accession>
<comment type="caution">
    <text evidence="2">The sequence shown here is derived from an EMBL/GenBank/DDBJ whole genome shotgun (WGS) entry which is preliminary data.</text>
</comment>
<dbReference type="AlphaFoldDB" id="A0A9W6ZCM9"/>
<organism evidence="2 3">
    <name type="scientific">Triparma retinervis</name>
    <dbReference type="NCBI Taxonomy" id="2557542"/>
    <lineage>
        <taxon>Eukaryota</taxon>
        <taxon>Sar</taxon>
        <taxon>Stramenopiles</taxon>
        <taxon>Ochrophyta</taxon>
        <taxon>Bolidophyceae</taxon>
        <taxon>Parmales</taxon>
        <taxon>Triparmaceae</taxon>
        <taxon>Triparma</taxon>
    </lineage>
</organism>
<dbReference type="GO" id="GO:0005524">
    <property type="term" value="F:ATP binding"/>
    <property type="evidence" value="ECO:0007669"/>
    <property type="project" value="InterPro"/>
</dbReference>
<dbReference type="Gene3D" id="3.30.200.20">
    <property type="entry name" value="Phosphorylase Kinase, domain 1"/>
    <property type="match status" value="1"/>
</dbReference>
<dbReference type="Proteomes" id="UP001165082">
    <property type="component" value="Unassembled WGS sequence"/>
</dbReference>
<name>A0A9W6ZCM9_9STRA</name>
<dbReference type="InterPro" id="IPR011009">
    <property type="entry name" value="Kinase-like_dom_sf"/>
</dbReference>
<dbReference type="SUPFAM" id="SSF56112">
    <property type="entry name" value="Protein kinase-like (PK-like)"/>
    <property type="match status" value="1"/>
</dbReference>
<reference evidence="2" key="1">
    <citation type="submission" date="2022-07" db="EMBL/GenBank/DDBJ databases">
        <title>Genome analysis of Parmales, a sister group of diatoms, reveals the evolutionary specialization of diatoms from phago-mixotrophs to photoautotrophs.</title>
        <authorList>
            <person name="Ban H."/>
            <person name="Sato S."/>
            <person name="Yoshikawa S."/>
            <person name="Kazumasa Y."/>
            <person name="Nakamura Y."/>
            <person name="Ichinomiya M."/>
            <person name="Saitoh K."/>
            <person name="Sato N."/>
            <person name="Blanc-Mathieu R."/>
            <person name="Endo H."/>
            <person name="Kuwata A."/>
            <person name="Ogata H."/>
        </authorList>
    </citation>
    <scope>NUCLEOTIDE SEQUENCE</scope>
</reference>
<gene>
    <name evidence="2" type="ORF">TrRE_jg13597</name>
</gene>
<dbReference type="OrthoDB" id="203111at2759"/>
<dbReference type="PROSITE" id="PS50011">
    <property type="entry name" value="PROTEIN_KINASE_DOM"/>
    <property type="match status" value="1"/>
</dbReference>
<evidence type="ECO:0000313" key="2">
    <source>
        <dbReference type="EMBL" id="GMH48114.1"/>
    </source>
</evidence>
<dbReference type="GO" id="GO:0004672">
    <property type="term" value="F:protein kinase activity"/>
    <property type="evidence" value="ECO:0007669"/>
    <property type="project" value="InterPro"/>
</dbReference>
<dbReference type="InterPro" id="IPR000719">
    <property type="entry name" value="Prot_kinase_dom"/>
</dbReference>